<accession>A0A1M5GNX4</accession>
<evidence type="ECO:0000313" key="2">
    <source>
        <dbReference type="Proteomes" id="UP000184501"/>
    </source>
</evidence>
<dbReference type="OrthoDB" id="3424160at2"/>
<keyword evidence="2" id="KW-1185">Reference proteome</keyword>
<dbReference type="InterPro" id="IPR013785">
    <property type="entry name" value="Aldolase_TIM"/>
</dbReference>
<dbReference type="STRING" id="2017.SAMN05444320_106199"/>
<proteinExistence type="predicted"/>
<dbReference type="InterPro" id="IPR008567">
    <property type="entry name" value="BKACE"/>
</dbReference>
<reference evidence="1 2" key="1">
    <citation type="submission" date="2016-11" db="EMBL/GenBank/DDBJ databases">
        <authorList>
            <person name="Jaros S."/>
            <person name="Januszkiewicz K."/>
            <person name="Wedrychowicz H."/>
        </authorList>
    </citation>
    <scope>NUCLEOTIDE SEQUENCE [LARGE SCALE GENOMIC DNA]</scope>
    <source>
        <strain evidence="1 2">DSM 44523</strain>
    </source>
</reference>
<dbReference type="PANTHER" id="PTHR37418:SF1">
    <property type="entry name" value="3-KETO-5-AMINOHEXANOATE CLEAVAGE PROTEIN"/>
    <property type="match status" value="1"/>
</dbReference>
<organism evidence="1 2">
    <name type="scientific">Streptoalloteichus hindustanus</name>
    <dbReference type="NCBI Taxonomy" id="2017"/>
    <lineage>
        <taxon>Bacteria</taxon>
        <taxon>Bacillati</taxon>
        <taxon>Actinomycetota</taxon>
        <taxon>Actinomycetes</taxon>
        <taxon>Pseudonocardiales</taxon>
        <taxon>Pseudonocardiaceae</taxon>
        <taxon>Streptoalloteichus</taxon>
    </lineage>
</organism>
<dbReference type="Pfam" id="PF05853">
    <property type="entry name" value="BKACE"/>
    <property type="match status" value="1"/>
</dbReference>
<dbReference type="Gene3D" id="3.20.20.70">
    <property type="entry name" value="Aldolase class I"/>
    <property type="match status" value="1"/>
</dbReference>
<dbReference type="GO" id="GO:0043720">
    <property type="term" value="F:3-keto-5-aminohexanoate cleavage activity"/>
    <property type="evidence" value="ECO:0007669"/>
    <property type="project" value="InterPro"/>
</dbReference>
<dbReference type="AlphaFoldDB" id="A0A1M5GNX4"/>
<dbReference type="EMBL" id="FQVN01000006">
    <property type="protein sequence ID" value="SHG05396.1"/>
    <property type="molecule type" value="Genomic_DNA"/>
</dbReference>
<name>A0A1M5GNX4_STRHI</name>
<gene>
    <name evidence="1" type="ORF">SAMN05444320_106199</name>
</gene>
<sequence>MLQLCPNGARRLDEHNAVPVTPEQVAADVRAVVPLGVGSVHLHPRVAGGPETMEPEEVAAAVTAVRAVAPDIEVGVTTAAWVEPDPTRRVAHVLRWADLGPGRPDVASVNVHEEGWREVVQALRMAGIGVELGVWTALDAARVRAAGLADGAVRVLVEVVDPDPAAALVEARRIIDELGDAEAPLLLHGEDTGCWPVLAEAGRRQLATRIGLEDTLLLPDGRLATSNAELVATARRLLGGNHTTHPN</sequence>
<dbReference type="Proteomes" id="UP000184501">
    <property type="component" value="Unassembled WGS sequence"/>
</dbReference>
<dbReference type="RefSeq" id="WP_073485368.1">
    <property type="nucleotide sequence ID" value="NZ_FQVN01000006.1"/>
</dbReference>
<evidence type="ECO:0000313" key="1">
    <source>
        <dbReference type="EMBL" id="SHG05396.1"/>
    </source>
</evidence>
<dbReference type="PANTHER" id="PTHR37418">
    <property type="entry name" value="3-KETO-5-AMINOHEXANOATE CLEAVAGE ENZYME-RELATED"/>
    <property type="match status" value="1"/>
</dbReference>
<protein>
    <submittedName>
        <fullName evidence="1">Uncharacterized conserved protein, DUF849 family</fullName>
    </submittedName>
</protein>